<reference evidence="1" key="1">
    <citation type="submission" date="2021-02" db="EMBL/GenBank/DDBJ databases">
        <authorList>
            <person name="Nowell W R."/>
        </authorList>
    </citation>
    <scope>NUCLEOTIDE SEQUENCE</scope>
</reference>
<dbReference type="Proteomes" id="UP000663877">
    <property type="component" value="Unassembled WGS sequence"/>
</dbReference>
<dbReference type="OrthoDB" id="10027854at2759"/>
<dbReference type="EMBL" id="CAJNOM010000140">
    <property type="protein sequence ID" value="CAF1126500.1"/>
    <property type="molecule type" value="Genomic_DNA"/>
</dbReference>
<keyword evidence="3" id="KW-1185">Reference proteome</keyword>
<organism evidence="1 4">
    <name type="scientific">Adineta steineri</name>
    <dbReference type="NCBI Taxonomy" id="433720"/>
    <lineage>
        <taxon>Eukaryota</taxon>
        <taxon>Metazoa</taxon>
        <taxon>Spiralia</taxon>
        <taxon>Gnathifera</taxon>
        <taxon>Rotifera</taxon>
        <taxon>Eurotatoria</taxon>
        <taxon>Bdelloidea</taxon>
        <taxon>Adinetida</taxon>
        <taxon>Adinetidae</taxon>
        <taxon>Adineta</taxon>
    </lineage>
</organism>
<evidence type="ECO:0000313" key="2">
    <source>
        <dbReference type="EMBL" id="CAF1126500.1"/>
    </source>
</evidence>
<dbReference type="EMBL" id="CAJNOI010000100">
    <property type="protein sequence ID" value="CAF1058847.1"/>
    <property type="molecule type" value="Genomic_DNA"/>
</dbReference>
<gene>
    <name evidence="1" type="ORF">BJG266_LOCUS19045</name>
    <name evidence="2" type="ORF">QVE165_LOCUS21692</name>
</gene>
<proteinExistence type="predicted"/>
<evidence type="ECO:0000313" key="1">
    <source>
        <dbReference type="EMBL" id="CAF1058847.1"/>
    </source>
</evidence>
<evidence type="ECO:0000313" key="4">
    <source>
        <dbReference type="Proteomes" id="UP000663877"/>
    </source>
</evidence>
<name>A0A814L5I0_9BILA</name>
<comment type="caution">
    <text evidence="1">The sequence shown here is derived from an EMBL/GenBank/DDBJ whole genome shotgun (WGS) entry which is preliminary data.</text>
</comment>
<accession>A0A814L5I0</accession>
<sequence>MNYQYLPSTFIHNLINKYLVCHDQLKASIIYKELLVLNEQTFATMLRSSSQINLTELFRSIIRNYSKYIEINECLCIENLTVSWPYILPRSFDVNTLNKPDLLTSHELNFFHLYGEIPPTPPQIVTAFQDFHYNLTQRFSFNKIAPFINFNLFSLLGGSVLMSILHDVPETMTSDLDFFYVSHSFNNFIQTIRTIQHNLSNIYFTKNTILSRERVYQRELILCTTIRELIQESTSQKKILLQFIYHPKLLSIETYLMAFELDIAQIAYNGRKVVCTWAWIWSINTSTFICYNLTNNIHTLKRAAVRIKKIFATRF</sequence>
<evidence type="ECO:0000313" key="3">
    <source>
        <dbReference type="Proteomes" id="UP000663832"/>
    </source>
</evidence>
<dbReference type="Proteomes" id="UP000663832">
    <property type="component" value="Unassembled WGS sequence"/>
</dbReference>
<protein>
    <submittedName>
        <fullName evidence="1">Uncharacterized protein</fullName>
    </submittedName>
</protein>
<dbReference type="AlphaFoldDB" id="A0A814L5I0"/>